<name>A0A9N9LWT2_9HELO</name>
<dbReference type="InterPro" id="IPR000210">
    <property type="entry name" value="BTB/POZ_dom"/>
</dbReference>
<protein>
    <recommendedName>
        <fullName evidence="2">BTB domain-containing protein</fullName>
    </recommendedName>
</protein>
<accession>A0A9N9LWT2</accession>
<evidence type="ECO:0000313" key="4">
    <source>
        <dbReference type="Proteomes" id="UP000701801"/>
    </source>
</evidence>
<keyword evidence="4" id="KW-1185">Reference proteome</keyword>
<organism evidence="3 4">
    <name type="scientific">Hymenoscyphus albidus</name>
    <dbReference type="NCBI Taxonomy" id="595503"/>
    <lineage>
        <taxon>Eukaryota</taxon>
        <taxon>Fungi</taxon>
        <taxon>Dikarya</taxon>
        <taxon>Ascomycota</taxon>
        <taxon>Pezizomycotina</taxon>
        <taxon>Leotiomycetes</taxon>
        <taxon>Helotiales</taxon>
        <taxon>Helotiaceae</taxon>
        <taxon>Hymenoscyphus</taxon>
    </lineage>
</organism>
<proteinExistence type="predicted"/>
<comment type="caution">
    <text evidence="3">The sequence shown here is derived from an EMBL/GenBank/DDBJ whole genome shotgun (WGS) entry which is preliminary data.</text>
</comment>
<dbReference type="Gene3D" id="3.30.710.10">
    <property type="entry name" value="Potassium Channel Kv1.1, Chain A"/>
    <property type="match status" value="1"/>
</dbReference>
<dbReference type="CDD" id="cd18186">
    <property type="entry name" value="BTB_POZ_ZBTB_KLHL-like"/>
    <property type="match status" value="1"/>
</dbReference>
<evidence type="ECO:0000256" key="1">
    <source>
        <dbReference type="SAM" id="MobiDB-lite"/>
    </source>
</evidence>
<feature type="domain" description="BTB" evidence="2">
    <location>
        <begin position="49"/>
        <end position="157"/>
    </location>
</feature>
<sequence length="375" mass="43156">MAQPPQKRARLSTTAGEDADSDRTDNENESDEDEADFPEVYRLPGGLKPDVRLLVFNREYHVHSVILKLHSNYFRKFLDSPDKSSEPASVNFQYEYVTVVDGDGIWALEPANKVKDPVFTPERLQLLENRGISISLERFNFENLISAMYNRPYELNSSWDVIDLTCIADFCCALPIVSATLSGQLVESDFIIGPVNEEHISGDSVSLIFAARKLRHKRLFHECLIHIVSQFSKIESKVRDGLDDLQKDKEIYALVLKHYMQLCKKIMKAEYEQIRFMQTTQHKWKPSPAAQQVMSPKPETNAAYYREIQKQLRAEENKHGECAKSFKLAVDDLLENQLWLGISGIEPGCGAYKRRFLSCDAEHIEYPWDEDEVDW</sequence>
<feature type="region of interest" description="Disordered" evidence="1">
    <location>
        <begin position="1"/>
        <end position="41"/>
    </location>
</feature>
<dbReference type="InterPro" id="IPR011333">
    <property type="entry name" value="SKP1/BTB/POZ_sf"/>
</dbReference>
<dbReference type="OrthoDB" id="2129688at2759"/>
<dbReference type="EMBL" id="CAJVRM010000340">
    <property type="protein sequence ID" value="CAG8979884.1"/>
    <property type="molecule type" value="Genomic_DNA"/>
</dbReference>
<dbReference type="AlphaFoldDB" id="A0A9N9LWT2"/>
<dbReference type="Proteomes" id="UP000701801">
    <property type="component" value="Unassembled WGS sequence"/>
</dbReference>
<gene>
    <name evidence="3" type="ORF">HYALB_00002658</name>
</gene>
<dbReference type="Pfam" id="PF00651">
    <property type="entry name" value="BTB"/>
    <property type="match status" value="1"/>
</dbReference>
<evidence type="ECO:0000313" key="3">
    <source>
        <dbReference type="EMBL" id="CAG8979884.1"/>
    </source>
</evidence>
<feature type="compositionally biased region" description="Acidic residues" evidence="1">
    <location>
        <begin position="27"/>
        <end position="37"/>
    </location>
</feature>
<evidence type="ECO:0000259" key="2">
    <source>
        <dbReference type="PROSITE" id="PS50097"/>
    </source>
</evidence>
<dbReference type="PROSITE" id="PS50097">
    <property type="entry name" value="BTB"/>
    <property type="match status" value="1"/>
</dbReference>
<dbReference type="SUPFAM" id="SSF54695">
    <property type="entry name" value="POZ domain"/>
    <property type="match status" value="1"/>
</dbReference>
<reference evidence="3" key="1">
    <citation type="submission" date="2021-07" db="EMBL/GenBank/DDBJ databases">
        <authorList>
            <person name="Durling M."/>
        </authorList>
    </citation>
    <scope>NUCLEOTIDE SEQUENCE</scope>
</reference>